<protein>
    <submittedName>
        <fullName evidence="2">Uncharacterized protein</fullName>
    </submittedName>
</protein>
<dbReference type="AlphaFoldDB" id="A0A2H5F5H7"/>
<gene>
    <name evidence="2" type="ORF">CX676_21110</name>
</gene>
<dbReference type="KEGG" id="pzh:CX676_21110"/>
<evidence type="ECO:0000313" key="2">
    <source>
        <dbReference type="EMBL" id="AUH66800.1"/>
    </source>
</evidence>
<organism evidence="2 3">
    <name type="scientific">Paracoccus zhejiangensis</name>
    <dbReference type="NCBI Taxonomy" id="1077935"/>
    <lineage>
        <taxon>Bacteria</taxon>
        <taxon>Pseudomonadati</taxon>
        <taxon>Pseudomonadota</taxon>
        <taxon>Alphaproteobacteria</taxon>
        <taxon>Rhodobacterales</taxon>
        <taxon>Paracoccaceae</taxon>
        <taxon>Paracoccus</taxon>
    </lineage>
</organism>
<dbReference type="RefSeq" id="WP_101754764.1">
    <property type="nucleotide sequence ID" value="NZ_CP025432.1"/>
</dbReference>
<keyword evidence="2" id="KW-0614">Plasmid</keyword>
<keyword evidence="3" id="KW-1185">Reference proteome</keyword>
<evidence type="ECO:0000313" key="3">
    <source>
        <dbReference type="Proteomes" id="UP000234530"/>
    </source>
</evidence>
<evidence type="ECO:0000256" key="1">
    <source>
        <dbReference type="SAM" id="MobiDB-lite"/>
    </source>
</evidence>
<reference evidence="2 3" key="1">
    <citation type="journal article" date="2013" name="Antonie Van Leeuwenhoek">
        <title>Paracoccus zhejiangensis sp. nov., isolated from activated sludge in wastewater-treatment system.</title>
        <authorList>
            <person name="Wu Z.G."/>
            <person name="Zhang D.F."/>
            <person name="Liu Y.L."/>
            <person name="Wang F."/>
            <person name="Jiang X."/>
            <person name="Li C."/>
            <person name="Li S.P."/>
            <person name="Hong Q."/>
            <person name="Li W.J."/>
        </authorList>
    </citation>
    <scope>NUCLEOTIDE SEQUENCE [LARGE SCALE GENOMIC DNA]</scope>
    <source>
        <strain evidence="2 3">J6</strain>
        <plasmid evidence="3">Plasmid ppz02</plasmid>
    </source>
</reference>
<dbReference type="OrthoDB" id="7770242at2"/>
<sequence>MDKETEDLARRQREALAEGRAAEVAGEPVIYIHGRPYADPANGPSAFSAGARPTASPAARDADDERLRDIQTDNASMMMTLVECTAENMAFIRENLSQLAEPDRGAIAAAYGRIVAEAARDHRHSVAPRTHDLDMDL</sequence>
<name>A0A2H5F5H7_9RHOB</name>
<geneLocation type="plasmid" evidence="3">
    <name>ppz02</name>
</geneLocation>
<dbReference type="Proteomes" id="UP000234530">
    <property type="component" value="Plasmid pPZ02"/>
</dbReference>
<accession>A0A2H5F5H7</accession>
<feature type="region of interest" description="Disordered" evidence="1">
    <location>
        <begin position="35"/>
        <end position="65"/>
    </location>
</feature>
<proteinExistence type="predicted"/>
<dbReference type="EMBL" id="CP025432">
    <property type="protein sequence ID" value="AUH66800.1"/>
    <property type="molecule type" value="Genomic_DNA"/>
</dbReference>